<evidence type="ECO:0000256" key="3">
    <source>
        <dbReference type="SAM" id="MobiDB-lite"/>
    </source>
</evidence>
<keyword evidence="2" id="KW-0962">Peroxisome biogenesis</keyword>
<organism evidence="4 5">
    <name type="scientific">Tieghemiomyces parasiticus</name>
    <dbReference type="NCBI Taxonomy" id="78921"/>
    <lineage>
        <taxon>Eukaryota</taxon>
        <taxon>Fungi</taxon>
        <taxon>Fungi incertae sedis</taxon>
        <taxon>Zoopagomycota</taxon>
        <taxon>Kickxellomycotina</taxon>
        <taxon>Dimargaritomycetes</taxon>
        <taxon>Dimargaritales</taxon>
        <taxon>Dimargaritaceae</taxon>
        <taxon>Tieghemiomyces</taxon>
    </lineage>
</organism>
<dbReference type="Proteomes" id="UP001150569">
    <property type="component" value="Unassembled WGS sequence"/>
</dbReference>
<evidence type="ECO:0000256" key="2">
    <source>
        <dbReference type="RuleBase" id="RU365003"/>
    </source>
</evidence>
<feature type="region of interest" description="Disordered" evidence="3">
    <location>
        <begin position="170"/>
        <end position="194"/>
    </location>
</feature>
<proteinExistence type="inferred from homology"/>
<protein>
    <recommendedName>
        <fullName evidence="2">Peroxisomal membrane protein PEX16</fullName>
    </recommendedName>
</protein>
<comment type="caution">
    <text evidence="4">The sequence shown here is derived from an EMBL/GenBank/DDBJ whole genome shotgun (WGS) entry which is preliminary data.</text>
</comment>
<keyword evidence="5" id="KW-1185">Reference proteome</keyword>
<comment type="subcellular location">
    <subcellularLocation>
        <location evidence="2">Peroxisome membrane</location>
    </subcellularLocation>
</comment>
<gene>
    <name evidence="4" type="ORF">IWQ60_003655</name>
</gene>
<dbReference type="PANTHER" id="PTHR13299">
    <property type="entry name" value="PEROXISOMAL MEMBRANE PROTEIN PEX16"/>
    <property type="match status" value="1"/>
</dbReference>
<dbReference type="AlphaFoldDB" id="A0A9W8A9X7"/>
<dbReference type="Pfam" id="PF08610">
    <property type="entry name" value="Pex16"/>
    <property type="match status" value="1"/>
</dbReference>
<accession>A0A9W8A9X7</accession>
<dbReference type="GO" id="GO:0007031">
    <property type="term" value="P:peroxisome organization"/>
    <property type="evidence" value="ECO:0007669"/>
    <property type="project" value="UniProtKB-KW"/>
</dbReference>
<dbReference type="OrthoDB" id="2021143at2759"/>
<dbReference type="GO" id="GO:0005778">
    <property type="term" value="C:peroxisomal membrane"/>
    <property type="evidence" value="ECO:0007669"/>
    <property type="project" value="UniProtKB-SubCell"/>
</dbReference>
<evidence type="ECO:0000313" key="5">
    <source>
        <dbReference type="Proteomes" id="UP001150569"/>
    </source>
</evidence>
<name>A0A9W8A9X7_9FUNG</name>
<dbReference type="EMBL" id="JANBPT010000160">
    <property type="protein sequence ID" value="KAJ1926611.1"/>
    <property type="molecule type" value="Genomic_DNA"/>
</dbReference>
<sequence>MVLSKLVALYQEFIIHNATQVSSIESGIRTLTYILPVYSLLNLLGLYHDYILGRAVARAAQANLSGVTLPDPPAINKYHQYFFRYGRSPDLYRYLSLLLTLLQFTENLCEMSVRKRWGDQARWRIVTAVEVAKAMCRMGLVYGSSGRMLFSPSYPERGAEPETVAQFLSVPKDPSAAGGNPSDPKASTRWQGKAGGTHYDSVAAIVGDGRGGGSVANYLMSKVKDPQAVLKPSELVPRMGSRRLWGEYLFILRPIIYVLAIRKWGRRTWTPWFLSLLVEAISRVLSTTPTPSAARSQLETTELTRRLWLFLYYLLRSPFYERYTKPRLDRFIARTEKKPLLSLFTGILKDYQPLWESVYFYTSAS</sequence>
<dbReference type="InterPro" id="IPR013919">
    <property type="entry name" value="Pex16"/>
</dbReference>
<dbReference type="PANTHER" id="PTHR13299:SF0">
    <property type="entry name" value="PEROXISOMAL MEMBRANE PROTEIN PEX16"/>
    <property type="match status" value="1"/>
</dbReference>
<comment type="similarity">
    <text evidence="1 2">Belongs to the peroxin-16 family.</text>
</comment>
<reference evidence="4" key="1">
    <citation type="submission" date="2022-07" db="EMBL/GenBank/DDBJ databases">
        <title>Phylogenomic reconstructions and comparative analyses of Kickxellomycotina fungi.</title>
        <authorList>
            <person name="Reynolds N.K."/>
            <person name="Stajich J.E."/>
            <person name="Barry K."/>
            <person name="Grigoriev I.V."/>
            <person name="Crous P."/>
            <person name="Smith M.E."/>
        </authorList>
    </citation>
    <scope>NUCLEOTIDE SEQUENCE</scope>
    <source>
        <strain evidence="4">RSA 861</strain>
    </source>
</reference>
<evidence type="ECO:0000256" key="1">
    <source>
        <dbReference type="ARBA" id="ARBA00009505"/>
    </source>
</evidence>
<keyword evidence="2" id="KW-0576">Peroxisome</keyword>
<evidence type="ECO:0000313" key="4">
    <source>
        <dbReference type="EMBL" id="KAJ1926611.1"/>
    </source>
</evidence>